<dbReference type="WBParaSite" id="PDA_v2.g7942.t1">
    <property type="protein sequence ID" value="PDA_v2.g7942.t1"/>
    <property type="gene ID" value="PDA_v2.g7942"/>
</dbReference>
<dbReference type="AlphaFoldDB" id="A0A914R0L5"/>
<keyword evidence="1" id="KW-1185">Reference proteome</keyword>
<reference evidence="2" key="1">
    <citation type="submission" date="2022-11" db="UniProtKB">
        <authorList>
            <consortium name="WormBaseParasite"/>
        </authorList>
    </citation>
    <scope>IDENTIFICATION</scope>
</reference>
<accession>A0A914R0L5</accession>
<organism evidence="1 2">
    <name type="scientific">Panagrolaimus davidi</name>
    <dbReference type="NCBI Taxonomy" id="227884"/>
    <lineage>
        <taxon>Eukaryota</taxon>
        <taxon>Metazoa</taxon>
        <taxon>Ecdysozoa</taxon>
        <taxon>Nematoda</taxon>
        <taxon>Chromadorea</taxon>
        <taxon>Rhabditida</taxon>
        <taxon>Tylenchina</taxon>
        <taxon>Panagrolaimomorpha</taxon>
        <taxon>Panagrolaimoidea</taxon>
        <taxon>Panagrolaimidae</taxon>
        <taxon>Panagrolaimus</taxon>
    </lineage>
</organism>
<name>A0A914R0L5_9BILA</name>
<protein>
    <submittedName>
        <fullName evidence="2">DGQHR domain-containing protein</fullName>
    </submittedName>
</protein>
<evidence type="ECO:0000313" key="2">
    <source>
        <dbReference type="WBParaSite" id="PDA_v2.g7942.t1"/>
    </source>
</evidence>
<proteinExistence type="predicted"/>
<sequence>MDTEIPFKHEEFVRIVDGNHRIAAVRLFNETQDEQHRIYGLVISFHVESYIPLQHKLKLMSLAESKIYQDKKPLDRYEIVNETFTLFVAKMSRNFGIGMPSKKRFDRSTKEIW</sequence>
<evidence type="ECO:0000313" key="1">
    <source>
        <dbReference type="Proteomes" id="UP000887578"/>
    </source>
</evidence>
<dbReference type="Proteomes" id="UP000887578">
    <property type="component" value="Unplaced"/>
</dbReference>